<name>A0ABP3TZR1_9CLOT</name>
<dbReference type="RefSeq" id="WP_343766594.1">
    <property type="nucleotide sequence ID" value="NZ_BAAACF010000001.1"/>
</dbReference>
<feature type="transmembrane region" description="Helical" evidence="6">
    <location>
        <begin position="146"/>
        <end position="168"/>
    </location>
</feature>
<dbReference type="PANTHER" id="PTHR22911">
    <property type="entry name" value="ACYL-MALONYL CONDENSING ENZYME-RELATED"/>
    <property type="match status" value="1"/>
</dbReference>
<dbReference type="EMBL" id="BAAACF010000001">
    <property type="protein sequence ID" value="GAA0719045.1"/>
    <property type="molecule type" value="Genomic_DNA"/>
</dbReference>
<feature type="transmembrane region" description="Helical" evidence="6">
    <location>
        <begin position="262"/>
        <end position="280"/>
    </location>
</feature>
<evidence type="ECO:0000313" key="8">
    <source>
        <dbReference type="EMBL" id="GAA0719045.1"/>
    </source>
</evidence>
<feature type="transmembrane region" description="Helical" evidence="6">
    <location>
        <begin position="70"/>
        <end position="88"/>
    </location>
</feature>
<feature type="transmembrane region" description="Helical" evidence="6">
    <location>
        <begin position="12"/>
        <end position="28"/>
    </location>
</feature>
<dbReference type="Pfam" id="PF00892">
    <property type="entry name" value="EamA"/>
    <property type="match status" value="2"/>
</dbReference>
<feature type="transmembrane region" description="Helical" evidence="6">
    <location>
        <begin position="239"/>
        <end position="256"/>
    </location>
</feature>
<feature type="transmembrane region" description="Helical" evidence="6">
    <location>
        <begin position="207"/>
        <end position="227"/>
    </location>
</feature>
<dbReference type="Proteomes" id="UP001500339">
    <property type="component" value="Unassembled WGS sequence"/>
</dbReference>
<comment type="similarity">
    <text evidence="2">Belongs to the EamA transporter family.</text>
</comment>
<gene>
    <name evidence="8" type="ORF">GCM10008905_06580</name>
</gene>
<comment type="subcellular location">
    <subcellularLocation>
        <location evidence="1">Membrane</location>
        <topology evidence="1">Multi-pass membrane protein</topology>
    </subcellularLocation>
</comment>
<evidence type="ECO:0000256" key="5">
    <source>
        <dbReference type="ARBA" id="ARBA00023136"/>
    </source>
</evidence>
<evidence type="ECO:0000259" key="7">
    <source>
        <dbReference type="Pfam" id="PF00892"/>
    </source>
</evidence>
<dbReference type="SUPFAM" id="SSF103481">
    <property type="entry name" value="Multidrug resistance efflux transporter EmrE"/>
    <property type="match status" value="2"/>
</dbReference>
<evidence type="ECO:0000256" key="4">
    <source>
        <dbReference type="ARBA" id="ARBA00022989"/>
    </source>
</evidence>
<feature type="transmembrane region" description="Helical" evidence="6">
    <location>
        <begin position="124"/>
        <end position="140"/>
    </location>
</feature>
<comment type="caution">
    <text evidence="8">The sequence shown here is derived from an EMBL/GenBank/DDBJ whole genome shotgun (WGS) entry which is preliminary data.</text>
</comment>
<dbReference type="InterPro" id="IPR037185">
    <property type="entry name" value="EmrE-like"/>
</dbReference>
<accession>A0ABP3TZR1</accession>
<evidence type="ECO:0000256" key="2">
    <source>
        <dbReference type="ARBA" id="ARBA00007362"/>
    </source>
</evidence>
<feature type="domain" description="EamA" evidence="7">
    <location>
        <begin position="151"/>
        <end position="279"/>
    </location>
</feature>
<feature type="domain" description="EamA" evidence="7">
    <location>
        <begin position="9"/>
        <end position="140"/>
    </location>
</feature>
<feature type="transmembrane region" description="Helical" evidence="6">
    <location>
        <begin position="180"/>
        <end position="201"/>
    </location>
</feature>
<proteinExistence type="inferred from homology"/>
<keyword evidence="3 6" id="KW-0812">Transmembrane</keyword>
<keyword evidence="4 6" id="KW-1133">Transmembrane helix</keyword>
<evidence type="ECO:0000256" key="6">
    <source>
        <dbReference type="SAM" id="Phobius"/>
    </source>
</evidence>
<protein>
    <submittedName>
        <fullName evidence="8">DMT family transporter</fullName>
    </submittedName>
</protein>
<dbReference type="PANTHER" id="PTHR22911:SF6">
    <property type="entry name" value="SOLUTE CARRIER FAMILY 35 MEMBER G1"/>
    <property type="match status" value="1"/>
</dbReference>
<keyword evidence="9" id="KW-1185">Reference proteome</keyword>
<dbReference type="InterPro" id="IPR000620">
    <property type="entry name" value="EamA_dom"/>
</dbReference>
<keyword evidence="5 6" id="KW-0472">Membrane</keyword>
<evidence type="ECO:0000256" key="3">
    <source>
        <dbReference type="ARBA" id="ARBA00022692"/>
    </source>
</evidence>
<evidence type="ECO:0000256" key="1">
    <source>
        <dbReference type="ARBA" id="ARBA00004141"/>
    </source>
</evidence>
<sequence length="293" mass="33048">MSELNNKSKAILYMILSSLCFAFMAALVKMSGDIPTVEKTFFRNFVSLIVSVIVLCKNKETLWGKKENRKYLVLRGMLGTAGMITYFYCIDNMLLADSSMLNKVHPFFTVIFAVWFLKENLSKTQISALIFAFVGILFVVKPKFDMTIIPALIGVSSAAFAGGAYTVVRYLGDKEGTEVIVFYFSFISTLIAIVLMPFNYVPLKLNQLIMLMGSGIFASIAQFSLTISYKYAKASEVSIYNYTNIIFSQIIAFFIWREMPDIYSLVGYVLIIGSSLLVFFQKDNKEIEPIKSM</sequence>
<reference evidence="9" key="1">
    <citation type="journal article" date="2019" name="Int. J. Syst. Evol. Microbiol.">
        <title>The Global Catalogue of Microorganisms (GCM) 10K type strain sequencing project: providing services to taxonomists for standard genome sequencing and annotation.</title>
        <authorList>
            <consortium name="The Broad Institute Genomics Platform"/>
            <consortium name="The Broad Institute Genome Sequencing Center for Infectious Disease"/>
            <person name="Wu L."/>
            <person name="Ma J."/>
        </authorList>
    </citation>
    <scope>NUCLEOTIDE SEQUENCE [LARGE SCALE GENOMIC DNA]</scope>
    <source>
        <strain evidence="9">JCM 1405</strain>
    </source>
</reference>
<organism evidence="8 9">
    <name type="scientific">Clostridium malenominatum</name>
    <dbReference type="NCBI Taxonomy" id="1539"/>
    <lineage>
        <taxon>Bacteria</taxon>
        <taxon>Bacillati</taxon>
        <taxon>Bacillota</taxon>
        <taxon>Clostridia</taxon>
        <taxon>Eubacteriales</taxon>
        <taxon>Clostridiaceae</taxon>
        <taxon>Clostridium</taxon>
    </lineage>
</organism>
<evidence type="ECO:0000313" key="9">
    <source>
        <dbReference type="Proteomes" id="UP001500339"/>
    </source>
</evidence>